<dbReference type="EMBL" id="BAEH01000081">
    <property type="protein sequence ID" value="GAB19325.1"/>
    <property type="molecule type" value="Genomic_DNA"/>
</dbReference>
<comment type="caution">
    <text evidence="3">The sequence shown here is derived from an EMBL/GenBank/DDBJ whole genome shotgun (WGS) entry which is preliminary data.</text>
</comment>
<evidence type="ECO:0000256" key="1">
    <source>
        <dbReference type="SAM" id="MobiDB-lite"/>
    </source>
</evidence>
<evidence type="ECO:0008006" key="5">
    <source>
        <dbReference type="Google" id="ProtNLM"/>
    </source>
</evidence>
<dbReference type="Proteomes" id="UP000035034">
    <property type="component" value="Unassembled WGS sequence"/>
</dbReference>
<feature type="region of interest" description="Disordered" evidence="1">
    <location>
        <begin position="58"/>
        <end position="146"/>
    </location>
</feature>
<proteinExistence type="predicted"/>
<feature type="region of interest" description="Disordered" evidence="1">
    <location>
        <begin position="159"/>
        <end position="292"/>
    </location>
</feature>
<keyword evidence="2" id="KW-0472">Membrane</keyword>
<sequence length="292" mass="30009">MLSLAIGTTLIGFALLVVGLITGQVALAIACIVVCLIGVGLLVADVLRSGRAAKAGLASDKSATDVPAKGDSQPDRESTNQNPIVRRDGPKVAALSADEPIADVPASTPSVVRRAQPPIPEGDAAPISGIPQPSSQAAQLAAQTSAPAAEGTFTDYVAATSGKFESPSTTSQPAAPQPRADDADTGPVPRVESAPGFGGSGVRWESSITPARPRYDEHVRLDSASSNWSTSVPGTGSTGQRSDQHPDGSTMHPRPSVTRSRHRDASDDSNAAVASNKPKFDPLDPNWHPPPE</sequence>
<evidence type="ECO:0000313" key="3">
    <source>
        <dbReference type="EMBL" id="GAB19325.1"/>
    </source>
</evidence>
<feature type="transmembrane region" description="Helical" evidence="2">
    <location>
        <begin position="12"/>
        <end position="44"/>
    </location>
</feature>
<name>H0R2M4_9ACTN</name>
<keyword evidence="2" id="KW-0812">Transmembrane</keyword>
<dbReference type="AlphaFoldDB" id="H0R2M4"/>
<dbReference type="RefSeq" id="WP_007318660.1">
    <property type="nucleotide sequence ID" value="NZ_BAEH01000081.1"/>
</dbReference>
<feature type="compositionally biased region" description="Polar residues" evidence="1">
    <location>
        <begin position="223"/>
        <end position="241"/>
    </location>
</feature>
<feature type="compositionally biased region" description="Low complexity" evidence="1">
    <location>
        <begin position="131"/>
        <end position="146"/>
    </location>
</feature>
<keyword evidence="2" id="KW-1133">Transmembrane helix</keyword>
<protein>
    <recommendedName>
        <fullName evidence="5">Transmembrane protein</fullName>
    </recommendedName>
</protein>
<reference evidence="3 4" key="1">
    <citation type="submission" date="2011-12" db="EMBL/GenBank/DDBJ databases">
        <title>Whole genome shotgun sequence of Gordonia effusa NBRC 100432.</title>
        <authorList>
            <person name="Yoshida I."/>
            <person name="Takarada H."/>
            <person name="Hosoyama A."/>
            <person name="Tsuchikane K."/>
            <person name="Katsumata H."/>
            <person name="Yamazaki S."/>
            <person name="Fujita N."/>
        </authorList>
    </citation>
    <scope>NUCLEOTIDE SEQUENCE [LARGE SCALE GENOMIC DNA]</scope>
    <source>
        <strain evidence="3 4">NBRC 100432</strain>
    </source>
</reference>
<dbReference type="STRING" id="1077974.GOEFS_081_00140"/>
<evidence type="ECO:0000313" key="4">
    <source>
        <dbReference type="Proteomes" id="UP000035034"/>
    </source>
</evidence>
<dbReference type="eggNOG" id="ENOG50343II">
    <property type="taxonomic scope" value="Bacteria"/>
</dbReference>
<gene>
    <name evidence="3" type="ORF">GOEFS_081_00140</name>
</gene>
<evidence type="ECO:0000256" key="2">
    <source>
        <dbReference type="SAM" id="Phobius"/>
    </source>
</evidence>
<organism evidence="3 4">
    <name type="scientific">Gordonia effusa NBRC 100432</name>
    <dbReference type="NCBI Taxonomy" id="1077974"/>
    <lineage>
        <taxon>Bacteria</taxon>
        <taxon>Bacillati</taxon>
        <taxon>Actinomycetota</taxon>
        <taxon>Actinomycetes</taxon>
        <taxon>Mycobacteriales</taxon>
        <taxon>Gordoniaceae</taxon>
        <taxon>Gordonia</taxon>
    </lineage>
</organism>
<keyword evidence="4" id="KW-1185">Reference proteome</keyword>
<accession>H0R2M4</accession>